<proteinExistence type="inferred from homology"/>
<dbReference type="GO" id="GO:0003676">
    <property type="term" value="F:nucleic acid binding"/>
    <property type="evidence" value="ECO:0007669"/>
    <property type="project" value="InterPro"/>
</dbReference>
<reference evidence="7" key="3">
    <citation type="submission" date="2025-09" db="UniProtKB">
        <authorList>
            <consortium name="Ensembl"/>
        </authorList>
    </citation>
    <scope>IDENTIFICATION</scope>
</reference>
<sequence length="335" mass="37535">MYYIQNIYYVHSIGGKYSKFYTYIVYFAGGSAARPSRRCPHPTWRTPPRPPPVAAAAAAPDWLTRLGAAAAAASDWLLRGGGSGNKMAGGGREKPPQRRRRSRLRSPPAMEEPPLRQPLPPGEDEEEGEEEEEEEADAEWSFVDREMEAVALRDLPTATIACRLDPRVFQDGPCRAKFESLFRPYDRDLTFQYFKSFKRVRINFSNPLSAAEARIQLDKTEFLGKELKLYFAQTLHIGSSHLAPSCLSPRGLETSGGCDSGHQLRPAVRHRPAGARGQVRAARLRERPGERGRGGAQKTQTQNHPDPPARLHPRPPQLSWADFPEGIQNSEDLRR</sequence>
<gene>
    <name evidence="7" type="primary">RCAN1</name>
</gene>
<keyword evidence="3" id="KW-0597">Phosphoprotein</keyword>
<comment type="function">
    <text evidence="4">Inhibits calcineurin-dependent transcriptional responses by binding to the catalytic domain of calcineurin A. Could play a role during central nervous system development.</text>
</comment>
<dbReference type="InterPro" id="IPR034906">
    <property type="entry name" value="RCAN1_RRM"/>
</dbReference>
<dbReference type="Pfam" id="PF04847">
    <property type="entry name" value="Calcipressin"/>
    <property type="match status" value="1"/>
</dbReference>
<evidence type="ECO:0000313" key="7">
    <source>
        <dbReference type="Ensembl" id="ENSTGUP00000022183.1"/>
    </source>
</evidence>
<dbReference type="InterPro" id="IPR006931">
    <property type="entry name" value="Calcipressin"/>
</dbReference>
<dbReference type="SUPFAM" id="SSF54928">
    <property type="entry name" value="RNA-binding domain, RBD"/>
    <property type="match status" value="1"/>
</dbReference>
<reference evidence="7" key="2">
    <citation type="submission" date="2025-08" db="UniProtKB">
        <authorList>
            <consortium name="Ensembl"/>
        </authorList>
    </citation>
    <scope>IDENTIFICATION</scope>
</reference>
<dbReference type="InterPro" id="IPR035979">
    <property type="entry name" value="RBD_domain_sf"/>
</dbReference>
<feature type="region of interest" description="Disordered" evidence="6">
    <location>
        <begin position="81"/>
        <end position="140"/>
    </location>
</feature>
<dbReference type="GO" id="GO:0019722">
    <property type="term" value="P:calcium-mediated signaling"/>
    <property type="evidence" value="ECO:0007669"/>
    <property type="project" value="InterPro"/>
</dbReference>
<accession>A0A674GHF2</accession>
<organism evidence="7 8">
    <name type="scientific">Taeniopygia guttata</name>
    <name type="common">Zebra finch</name>
    <name type="synonym">Poephila guttata</name>
    <dbReference type="NCBI Taxonomy" id="59729"/>
    <lineage>
        <taxon>Eukaryota</taxon>
        <taxon>Metazoa</taxon>
        <taxon>Chordata</taxon>
        <taxon>Craniata</taxon>
        <taxon>Vertebrata</taxon>
        <taxon>Euteleostomi</taxon>
        <taxon>Archelosauria</taxon>
        <taxon>Archosauria</taxon>
        <taxon>Dinosauria</taxon>
        <taxon>Saurischia</taxon>
        <taxon>Theropoda</taxon>
        <taxon>Coelurosauria</taxon>
        <taxon>Aves</taxon>
        <taxon>Neognathae</taxon>
        <taxon>Neoaves</taxon>
        <taxon>Telluraves</taxon>
        <taxon>Australaves</taxon>
        <taxon>Passeriformes</taxon>
        <taxon>Passeroidea</taxon>
        <taxon>Estrildidae</taxon>
        <taxon>Estrildinae</taxon>
        <taxon>Taeniopygia</taxon>
    </lineage>
</organism>
<feature type="compositionally biased region" description="Gly residues" evidence="6">
    <location>
        <begin position="81"/>
        <end position="90"/>
    </location>
</feature>
<protein>
    <recommendedName>
        <fullName evidence="2">Calcipressin-1</fullName>
    </recommendedName>
    <alternativeName>
        <fullName evidence="5">Regulator of calcineurin 1</fullName>
    </alternativeName>
</protein>
<dbReference type="GO" id="GO:0005634">
    <property type="term" value="C:nucleus"/>
    <property type="evidence" value="ECO:0007669"/>
    <property type="project" value="TreeGrafter"/>
</dbReference>
<dbReference type="GO" id="GO:0008597">
    <property type="term" value="F:calcium-dependent protein serine/threonine phosphatase regulator activity"/>
    <property type="evidence" value="ECO:0007669"/>
    <property type="project" value="TreeGrafter"/>
</dbReference>
<feature type="compositionally biased region" description="Pro residues" evidence="6">
    <location>
        <begin position="305"/>
        <end position="316"/>
    </location>
</feature>
<evidence type="ECO:0000256" key="3">
    <source>
        <dbReference type="ARBA" id="ARBA00022553"/>
    </source>
</evidence>
<dbReference type="GO" id="GO:0005737">
    <property type="term" value="C:cytoplasm"/>
    <property type="evidence" value="ECO:0007669"/>
    <property type="project" value="TreeGrafter"/>
</dbReference>
<dbReference type="GeneTree" id="ENSGT00940000159870"/>
<keyword evidence="8" id="KW-1185">Reference proteome</keyword>
<reference evidence="7 8" key="1">
    <citation type="journal article" date="2010" name="Nature">
        <title>The genome of a songbird.</title>
        <authorList>
            <person name="Warren W.C."/>
            <person name="Clayton D.F."/>
            <person name="Ellegren H."/>
            <person name="Arnold A.P."/>
            <person name="Hillier L.W."/>
            <person name="Kunstner A."/>
            <person name="Searle S."/>
            <person name="White S."/>
            <person name="Vilella A.J."/>
            <person name="Fairley S."/>
            <person name="Heger A."/>
            <person name="Kong L."/>
            <person name="Ponting C.P."/>
            <person name="Jarvis E.D."/>
            <person name="Mello C.V."/>
            <person name="Minx P."/>
            <person name="Lovell P."/>
            <person name="Velho T.A."/>
            <person name="Ferris M."/>
            <person name="Balakrishnan C.N."/>
            <person name="Sinha S."/>
            <person name="Blatti C."/>
            <person name="London S.E."/>
            <person name="Li Y."/>
            <person name="Lin Y.C."/>
            <person name="George J."/>
            <person name="Sweedler J."/>
            <person name="Southey B."/>
            <person name="Gunaratne P."/>
            <person name="Watson M."/>
            <person name="Nam K."/>
            <person name="Backstrom N."/>
            <person name="Smeds L."/>
            <person name="Nabholz B."/>
            <person name="Itoh Y."/>
            <person name="Whitney O."/>
            <person name="Pfenning A.R."/>
            <person name="Howard J."/>
            <person name="Volker M."/>
            <person name="Skinner B.M."/>
            <person name="Griffin D.K."/>
            <person name="Ye L."/>
            <person name="McLaren W.M."/>
            <person name="Flicek P."/>
            <person name="Quesada V."/>
            <person name="Velasco G."/>
            <person name="Lopez-Otin C."/>
            <person name="Puente X.S."/>
            <person name="Olender T."/>
            <person name="Lancet D."/>
            <person name="Smit A.F."/>
            <person name="Hubley R."/>
            <person name="Konkel M.K."/>
            <person name="Walker J.A."/>
            <person name="Batzer M.A."/>
            <person name="Gu W."/>
            <person name="Pollock D.D."/>
            <person name="Chen L."/>
            <person name="Cheng Z."/>
            <person name="Eichler E.E."/>
            <person name="Stapley J."/>
            <person name="Slate J."/>
            <person name="Ekblom R."/>
            <person name="Birkhead T."/>
            <person name="Burke T."/>
            <person name="Burt D."/>
            <person name="Scharff C."/>
            <person name="Adam I."/>
            <person name="Richard H."/>
            <person name="Sultan M."/>
            <person name="Soldatov A."/>
            <person name="Lehrach H."/>
            <person name="Edwards S.V."/>
            <person name="Yang S.P."/>
            <person name="Li X."/>
            <person name="Graves T."/>
            <person name="Fulton L."/>
            <person name="Nelson J."/>
            <person name="Chinwalla A."/>
            <person name="Hou S."/>
            <person name="Mardis E.R."/>
            <person name="Wilson R.K."/>
        </authorList>
    </citation>
    <scope>NUCLEOTIDE SEQUENCE [LARGE SCALE GENOMIC DNA]</scope>
</reference>
<comment type="similarity">
    <text evidence="1">Belongs to the RCAN family.</text>
</comment>
<dbReference type="CDD" id="cd12708">
    <property type="entry name" value="RRM_RCAN1"/>
    <property type="match status" value="1"/>
</dbReference>
<dbReference type="FunFam" id="3.30.70.330:FF:000221">
    <property type="entry name" value="calcipressin-1 isoform X1"/>
    <property type="match status" value="1"/>
</dbReference>
<dbReference type="Proteomes" id="UP000007754">
    <property type="component" value="Chromosome 1"/>
</dbReference>
<dbReference type="Gene3D" id="3.30.70.330">
    <property type="match status" value="1"/>
</dbReference>
<name>A0A674GHF2_TAEGU</name>
<dbReference type="InterPro" id="IPR012677">
    <property type="entry name" value="Nucleotide-bd_a/b_plait_sf"/>
</dbReference>
<dbReference type="PANTHER" id="PTHR10300">
    <property type="entry name" value="CALCIPRESSIN"/>
    <property type="match status" value="1"/>
</dbReference>
<feature type="compositionally biased region" description="Basic and acidic residues" evidence="6">
    <location>
        <begin position="283"/>
        <end position="293"/>
    </location>
</feature>
<feature type="region of interest" description="Disordered" evidence="6">
    <location>
        <begin position="33"/>
        <end position="55"/>
    </location>
</feature>
<evidence type="ECO:0000256" key="2">
    <source>
        <dbReference type="ARBA" id="ARBA00015788"/>
    </source>
</evidence>
<dbReference type="Ensembl" id="ENSTGUT00000036535.1">
    <property type="protein sequence ID" value="ENSTGUP00000022183.1"/>
    <property type="gene ID" value="ENSTGUG00000020828.1"/>
</dbReference>
<dbReference type="AlphaFoldDB" id="A0A674GHF2"/>
<evidence type="ECO:0000256" key="1">
    <source>
        <dbReference type="ARBA" id="ARBA00008209"/>
    </source>
</evidence>
<dbReference type="PANTHER" id="PTHR10300:SF4">
    <property type="entry name" value="CALCIPRESSIN-1"/>
    <property type="match status" value="1"/>
</dbReference>
<evidence type="ECO:0000256" key="6">
    <source>
        <dbReference type="SAM" id="MobiDB-lite"/>
    </source>
</evidence>
<evidence type="ECO:0000313" key="8">
    <source>
        <dbReference type="Proteomes" id="UP000007754"/>
    </source>
</evidence>
<feature type="region of interest" description="Disordered" evidence="6">
    <location>
        <begin position="252"/>
        <end position="335"/>
    </location>
</feature>
<evidence type="ECO:0000256" key="5">
    <source>
        <dbReference type="ARBA" id="ARBA00029912"/>
    </source>
</evidence>
<evidence type="ECO:0000256" key="4">
    <source>
        <dbReference type="ARBA" id="ARBA00024927"/>
    </source>
</evidence>
<feature type="compositionally biased region" description="Acidic residues" evidence="6">
    <location>
        <begin position="122"/>
        <end position="138"/>
    </location>
</feature>